<reference evidence="1" key="1">
    <citation type="submission" date="2017-03" db="EMBL/GenBank/DDBJ databases">
        <title>The mitochondrial genome of the carnivorous plant Utricularia reniformis (Lentibulariaceae): structure, comparative analysis and evolutionary landmarks.</title>
        <authorList>
            <person name="Silva S.R."/>
            <person name="Alvarenga D.O."/>
            <person name="Michael T.P."/>
            <person name="Miranda V.F.O."/>
            <person name="Varani A.M."/>
        </authorList>
    </citation>
    <scope>NUCLEOTIDE SEQUENCE</scope>
</reference>
<protein>
    <submittedName>
        <fullName evidence="1">Uncharacterized protein</fullName>
    </submittedName>
</protein>
<name>A0A1Y0AYR8_9LAMI</name>
<gene>
    <name evidence="1" type="ORF">AEK19_MT0680</name>
</gene>
<geneLocation type="mitochondrion" evidence="1"/>
<proteinExistence type="predicted"/>
<accession>A0A1Y0AYR8</accession>
<evidence type="ECO:0000313" key="1">
    <source>
        <dbReference type="EMBL" id="ART30302.1"/>
    </source>
</evidence>
<sequence>MSTETSARTGYANPNLVCEIKPHRFFKNRMREFSTSHSLGNGKSRTGFSWLGFHGLKLNRFQRRRLLKLKMHRSSNPAAVY</sequence>
<dbReference type="AlphaFoldDB" id="A0A1Y0AYR8"/>
<organism evidence="1">
    <name type="scientific">Utricularia reniformis</name>
    <dbReference type="NCBI Taxonomy" id="192314"/>
    <lineage>
        <taxon>Eukaryota</taxon>
        <taxon>Viridiplantae</taxon>
        <taxon>Streptophyta</taxon>
        <taxon>Embryophyta</taxon>
        <taxon>Tracheophyta</taxon>
        <taxon>Spermatophyta</taxon>
        <taxon>Magnoliopsida</taxon>
        <taxon>eudicotyledons</taxon>
        <taxon>Gunneridae</taxon>
        <taxon>Pentapetalae</taxon>
        <taxon>asterids</taxon>
        <taxon>lamiids</taxon>
        <taxon>Lamiales</taxon>
        <taxon>Lentibulariaceae</taxon>
        <taxon>Utricularia</taxon>
    </lineage>
</organism>
<dbReference type="EMBL" id="KY774314">
    <property type="protein sequence ID" value="ART30302.1"/>
    <property type="molecule type" value="Genomic_DNA"/>
</dbReference>
<keyword evidence="1" id="KW-0496">Mitochondrion</keyword>